<evidence type="ECO:0000313" key="3">
    <source>
        <dbReference type="Proteomes" id="UP000499080"/>
    </source>
</evidence>
<dbReference type="AlphaFoldDB" id="A0A4Y2E135"/>
<evidence type="ECO:0000313" key="2">
    <source>
        <dbReference type="EMBL" id="GBM22046.1"/>
    </source>
</evidence>
<proteinExistence type="predicted"/>
<comment type="caution">
    <text evidence="2">The sequence shown here is derived from an EMBL/GenBank/DDBJ whole genome shotgun (WGS) entry which is preliminary data.</text>
</comment>
<accession>A0A4Y2E135</accession>
<reference evidence="2 3" key="1">
    <citation type="journal article" date="2019" name="Sci. Rep.">
        <title>Orb-weaving spider Araneus ventricosus genome elucidates the spidroin gene catalogue.</title>
        <authorList>
            <person name="Kono N."/>
            <person name="Nakamura H."/>
            <person name="Ohtoshi R."/>
            <person name="Moran D.A.P."/>
            <person name="Shinohara A."/>
            <person name="Yoshida Y."/>
            <person name="Fujiwara M."/>
            <person name="Mori M."/>
            <person name="Tomita M."/>
            <person name="Arakawa K."/>
        </authorList>
    </citation>
    <scope>NUCLEOTIDE SEQUENCE [LARGE SCALE GENOMIC DNA]</scope>
</reference>
<name>A0A4Y2E135_ARAVE</name>
<feature type="compositionally biased region" description="Polar residues" evidence="1">
    <location>
        <begin position="1"/>
        <end position="26"/>
    </location>
</feature>
<feature type="region of interest" description="Disordered" evidence="1">
    <location>
        <begin position="1"/>
        <end position="28"/>
    </location>
</feature>
<sequence length="120" mass="14084">MTQKIISVKPSNQPKCSYSDFSSDTSNRGKKRALAFLYWSSSSEERRVYGTRSQEKNTAKEEAMNKSIKSFRYDSEKIYTEATSCNLSPFLDNKRLKNVVILFEFFRTNLREYTADRMIF</sequence>
<dbReference type="Proteomes" id="UP000499080">
    <property type="component" value="Unassembled WGS sequence"/>
</dbReference>
<organism evidence="2 3">
    <name type="scientific">Araneus ventricosus</name>
    <name type="common">Orbweaver spider</name>
    <name type="synonym">Epeira ventricosa</name>
    <dbReference type="NCBI Taxonomy" id="182803"/>
    <lineage>
        <taxon>Eukaryota</taxon>
        <taxon>Metazoa</taxon>
        <taxon>Ecdysozoa</taxon>
        <taxon>Arthropoda</taxon>
        <taxon>Chelicerata</taxon>
        <taxon>Arachnida</taxon>
        <taxon>Araneae</taxon>
        <taxon>Araneomorphae</taxon>
        <taxon>Entelegynae</taxon>
        <taxon>Araneoidea</taxon>
        <taxon>Araneidae</taxon>
        <taxon>Araneus</taxon>
    </lineage>
</organism>
<dbReference type="EMBL" id="BGPR01000472">
    <property type="protein sequence ID" value="GBM22046.1"/>
    <property type="molecule type" value="Genomic_DNA"/>
</dbReference>
<evidence type="ECO:0000256" key="1">
    <source>
        <dbReference type="SAM" id="MobiDB-lite"/>
    </source>
</evidence>
<gene>
    <name evidence="2" type="ORF">AVEN_242712_1</name>
</gene>
<keyword evidence="3" id="KW-1185">Reference proteome</keyword>
<protein>
    <submittedName>
        <fullName evidence="2">Uncharacterized protein</fullName>
    </submittedName>
</protein>